<protein>
    <submittedName>
        <fullName evidence="1">Uncharacterized protein</fullName>
    </submittedName>
</protein>
<dbReference type="Proteomes" id="UP000224634">
    <property type="component" value="Unassembled WGS sequence"/>
</dbReference>
<organism evidence="1 2">
    <name type="scientific">Polytolypa hystricis (strain UAMH7299)</name>
    <dbReference type="NCBI Taxonomy" id="1447883"/>
    <lineage>
        <taxon>Eukaryota</taxon>
        <taxon>Fungi</taxon>
        <taxon>Dikarya</taxon>
        <taxon>Ascomycota</taxon>
        <taxon>Pezizomycotina</taxon>
        <taxon>Eurotiomycetes</taxon>
        <taxon>Eurotiomycetidae</taxon>
        <taxon>Onygenales</taxon>
        <taxon>Onygenales incertae sedis</taxon>
        <taxon>Polytolypa</taxon>
    </lineage>
</organism>
<reference evidence="1 2" key="1">
    <citation type="submission" date="2017-10" db="EMBL/GenBank/DDBJ databases">
        <title>Comparative genomics in systemic dimorphic fungi from Ajellomycetaceae.</title>
        <authorList>
            <person name="Munoz J.F."/>
            <person name="Mcewen J.G."/>
            <person name="Clay O.K."/>
            <person name="Cuomo C.A."/>
        </authorList>
    </citation>
    <scope>NUCLEOTIDE SEQUENCE [LARGE SCALE GENOMIC DNA]</scope>
    <source>
        <strain evidence="1 2">UAMH7299</strain>
    </source>
</reference>
<gene>
    <name evidence="1" type="ORF">AJ80_02933</name>
</gene>
<dbReference type="AlphaFoldDB" id="A0A2B7YQ60"/>
<comment type="caution">
    <text evidence="1">The sequence shown here is derived from an EMBL/GenBank/DDBJ whole genome shotgun (WGS) entry which is preliminary data.</text>
</comment>
<sequence length="61" mass="6864">MEGSSPSLWLAHLPPDTPEYKYEGLEQLEATGHGEHTYIVVTDISPDEVHENDERFPGRAD</sequence>
<evidence type="ECO:0000313" key="1">
    <source>
        <dbReference type="EMBL" id="PGH23018.1"/>
    </source>
</evidence>
<evidence type="ECO:0000313" key="2">
    <source>
        <dbReference type="Proteomes" id="UP000224634"/>
    </source>
</evidence>
<accession>A0A2B7YQ60</accession>
<name>A0A2B7YQ60_POLH7</name>
<keyword evidence="2" id="KW-1185">Reference proteome</keyword>
<dbReference type="EMBL" id="PDNA01000030">
    <property type="protein sequence ID" value="PGH23018.1"/>
    <property type="molecule type" value="Genomic_DNA"/>
</dbReference>
<proteinExistence type="predicted"/>